<sequence>MRKIFFMLCLITSSVFSQKEVNSYKYIIVEKKFDFLRTTDEYQTSSLTKFLFNKYGFTAFLADEKLPDDVAKNRCLALTATIVDDSGLLTTKNKVALKDCSNTLVFLSKEGKSREKNYKKAYHQAIRNAFKSIEALKYKYDFTDEIVLNTQIEKSPQQVQTDVIRLTATPVVDGFKLLNTSSEVILELLKTELTTIFILKNKKGILYKTNTTWTAEYYQNGRKIREKYQVKF</sequence>
<dbReference type="GeneID" id="86943390"/>
<accession>A0A2H1YH82</accession>
<dbReference type="EMBL" id="OENF01000010">
    <property type="protein sequence ID" value="SOS74167.1"/>
    <property type="molecule type" value="Genomic_DNA"/>
</dbReference>
<dbReference type="OrthoDB" id="1274006at2"/>
<keyword evidence="2" id="KW-1185">Reference proteome</keyword>
<evidence type="ECO:0000313" key="1">
    <source>
        <dbReference type="EMBL" id="SOS74167.1"/>
    </source>
</evidence>
<dbReference type="RefSeq" id="WP_101916667.1">
    <property type="nucleotide sequence ID" value="NZ_JAFMUR010000003.1"/>
</dbReference>
<dbReference type="AlphaFoldDB" id="A0A2H1YH82"/>
<organism evidence="1 2">
    <name type="scientific">Tenacibaculum piscium</name>
    <dbReference type="NCBI Taxonomy" id="1458515"/>
    <lineage>
        <taxon>Bacteria</taxon>
        <taxon>Pseudomonadati</taxon>
        <taxon>Bacteroidota</taxon>
        <taxon>Flavobacteriia</taxon>
        <taxon>Flavobacteriales</taxon>
        <taxon>Flavobacteriaceae</taxon>
        <taxon>Tenacibaculum</taxon>
    </lineage>
</organism>
<name>A0A2H1YH82_9FLAO</name>
<reference evidence="2" key="1">
    <citation type="submission" date="2017-11" db="EMBL/GenBank/DDBJ databases">
        <authorList>
            <person name="Duchaud E."/>
        </authorList>
    </citation>
    <scope>NUCLEOTIDE SEQUENCE [LARGE SCALE GENOMIC DNA]</scope>
    <source>
        <strain evidence="2">Tenacibaculum sp. TNO020</strain>
    </source>
</reference>
<gene>
    <name evidence="1" type="ORF">TNO020_180197</name>
</gene>
<dbReference type="Proteomes" id="UP000234211">
    <property type="component" value="Unassembled WGS sequence"/>
</dbReference>
<proteinExistence type="predicted"/>
<protein>
    <submittedName>
        <fullName evidence="1">Uncharacterized protein</fullName>
    </submittedName>
</protein>
<evidence type="ECO:0000313" key="2">
    <source>
        <dbReference type="Proteomes" id="UP000234211"/>
    </source>
</evidence>